<evidence type="ECO:0000313" key="3">
    <source>
        <dbReference type="Proteomes" id="UP001304243"/>
    </source>
</evidence>
<proteinExistence type="predicted"/>
<dbReference type="GeneID" id="89946511"/>
<feature type="region of interest" description="Disordered" evidence="1">
    <location>
        <begin position="36"/>
        <end position="57"/>
    </location>
</feature>
<keyword evidence="2" id="KW-0687">Ribonucleoprotein</keyword>
<sequence length="303" mass="34535">MTSIIGYTRVPFNPSCSIAPVQRLYQARPPLTRTDHNDHIVCNDENKSTSKSSRPTTTFHRMFSRESSGSNGIIELIGDTTKIPPLESSKIAIVTKPAKDNSKSSTQKSRKITTAITTSTQSNLKNYNTHLSIDLNNQRDYQQLPTLTIDDDDANDSASSKNYDNLQRLMDSIAKLAYDKSIKFLNIIELLKQLQTYQDQYRFMSCIDKQKQVILVYFPNTLSTNAHQTQQWLKAHAGIDVERYHDWHLVQDVSSPPPEQQQEKDFFDGPKYFDDIHMFINQVDALIESNGLFSQAAKKGENH</sequence>
<dbReference type="GO" id="GO:0005840">
    <property type="term" value="C:ribosome"/>
    <property type="evidence" value="ECO:0007669"/>
    <property type="project" value="UniProtKB-KW"/>
</dbReference>
<evidence type="ECO:0000256" key="1">
    <source>
        <dbReference type="SAM" id="MobiDB-lite"/>
    </source>
</evidence>
<organism evidence="2 3">
    <name type="scientific">Mucor velutinosus</name>
    <dbReference type="NCBI Taxonomy" id="708070"/>
    <lineage>
        <taxon>Eukaryota</taxon>
        <taxon>Fungi</taxon>
        <taxon>Fungi incertae sedis</taxon>
        <taxon>Mucoromycota</taxon>
        <taxon>Mucoromycotina</taxon>
        <taxon>Mucoromycetes</taxon>
        <taxon>Mucorales</taxon>
        <taxon>Mucorineae</taxon>
        <taxon>Mucoraceae</taxon>
        <taxon>Mucor</taxon>
    </lineage>
</organism>
<reference evidence="2 3" key="1">
    <citation type="submission" date="2022-11" db="EMBL/GenBank/DDBJ databases">
        <title>Mucor velutinosus strain NIH1002 WGS.</title>
        <authorList>
            <person name="Subramanian P."/>
            <person name="Mullikin J.C."/>
            <person name="Segre J.A."/>
            <person name="Zelazny A.M."/>
        </authorList>
    </citation>
    <scope>NUCLEOTIDE SEQUENCE [LARGE SCALE GENOMIC DNA]</scope>
    <source>
        <strain evidence="2 3">NIH1002</strain>
    </source>
</reference>
<keyword evidence="3" id="KW-1185">Reference proteome</keyword>
<comment type="caution">
    <text evidence="2">The sequence shown here is derived from an EMBL/GenBank/DDBJ whole genome shotgun (WGS) entry which is preliminary data.</text>
</comment>
<dbReference type="AlphaFoldDB" id="A0AAN7DE31"/>
<protein>
    <submittedName>
        <fullName evidence="2">60S ribosomal protein L5</fullName>
    </submittedName>
</protein>
<keyword evidence="2" id="KW-0689">Ribosomal protein</keyword>
<gene>
    <name evidence="2" type="primary">RPL5_1</name>
    <name evidence="2" type="ORF">ATC70_002809</name>
</gene>
<accession>A0AAN7DE31</accession>
<feature type="compositionally biased region" description="Basic and acidic residues" evidence="1">
    <location>
        <begin position="36"/>
        <end position="48"/>
    </location>
</feature>
<name>A0AAN7DE31_9FUNG</name>
<dbReference type="Proteomes" id="UP001304243">
    <property type="component" value="Unassembled WGS sequence"/>
</dbReference>
<evidence type="ECO:0000313" key="2">
    <source>
        <dbReference type="EMBL" id="KAK4515199.1"/>
    </source>
</evidence>
<dbReference type="EMBL" id="JASEJX010000015">
    <property type="protein sequence ID" value="KAK4515199.1"/>
    <property type="molecule type" value="Genomic_DNA"/>
</dbReference>
<dbReference type="RefSeq" id="XP_064681865.1">
    <property type="nucleotide sequence ID" value="XM_064822179.1"/>
</dbReference>